<dbReference type="EMBL" id="CM007900">
    <property type="protein sequence ID" value="OTG06790.1"/>
    <property type="molecule type" value="Genomic_DNA"/>
</dbReference>
<keyword evidence="3 5" id="KW-0808">Transferase</keyword>
<evidence type="ECO:0000313" key="6">
    <source>
        <dbReference type="Proteomes" id="UP000215914"/>
    </source>
</evidence>
<dbReference type="PANTHER" id="PTHR43144">
    <property type="entry name" value="AMINOTRANSFERASE"/>
    <property type="match status" value="1"/>
</dbReference>
<evidence type="ECO:0000256" key="3">
    <source>
        <dbReference type="ARBA" id="ARBA00022679"/>
    </source>
</evidence>
<gene>
    <name evidence="5" type="ORF">HannXRQ_Chr11g0323191</name>
</gene>
<dbReference type="Gene3D" id="3.40.640.10">
    <property type="entry name" value="Type I PLP-dependent aspartate aminotransferase-like (Major domain)"/>
    <property type="match status" value="1"/>
</dbReference>
<dbReference type="InterPro" id="IPR015421">
    <property type="entry name" value="PyrdxlP-dep_Trfase_major"/>
</dbReference>
<dbReference type="InterPro" id="IPR019942">
    <property type="entry name" value="DapL/ALD1"/>
</dbReference>
<dbReference type="STRING" id="4232.A0A251T6L0"/>
<reference evidence="6" key="1">
    <citation type="journal article" date="2017" name="Nature">
        <title>The sunflower genome provides insights into oil metabolism, flowering and Asterid evolution.</title>
        <authorList>
            <person name="Badouin H."/>
            <person name="Gouzy J."/>
            <person name="Grassa C.J."/>
            <person name="Murat F."/>
            <person name="Staton S.E."/>
            <person name="Cottret L."/>
            <person name="Lelandais-Briere C."/>
            <person name="Owens G.L."/>
            <person name="Carrere S."/>
            <person name="Mayjonade B."/>
            <person name="Legrand L."/>
            <person name="Gill N."/>
            <person name="Kane N.C."/>
            <person name="Bowers J.E."/>
            <person name="Hubner S."/>
            <person name="Bellec A."/>
            <person name="Berard A."/>
            <person name="Berges H."/>
            <person name="Blanchet N."/>
            <person name="Boniface M.C."/>
            <person name="Brunel D."/>
            <person name="Catrice O."/>
            <person name="Chaidir N."/>
            <person name="Claudel C."/>
            <person name="Donnadieu C."/>
            <person name="Faraut T."/>
            <person name="Fievet G."/>
            <person name="Helmstetter N."/>
            <person name="King M."/>
            <person name="Knapp S.J."/>
            <person name="Lai Z."/>
            <person name="Le Paslier M.C."/>
            <person name="Lippi Y."/>
            <person name="Lorenzon L."/>
            <person name="Mandel J.R."/>
            <person name="Marage G."/>
            <person name="Marchand G."/>
            <person name="Marquand E."/>
            <person name="Bret-Mestries E."/>
            <person name="Morien E."/>
            <person name="Nambeesan S."/>
            <person name="Nguyen T."/>
            <person name="Pegot-Espagnet P."/>
            <person name="Pouilly N."/>
            <person name="Raftis F."/>
            <person name="Sallet E."/>
            <person name="Schiex T."/>
            <person name="Thomas J."/>
            <person name="Vandecasteele C."/>
            <person name="Vares D."/>
            <person name="Vear F."/>
            <person name="Vautrin S."/>
            <person name="Crespi M."/>
            <person name="Mangin B."/>
            <person name="Burke J.M."/>
            <person name="Salse J."/>
            <person name="Munos S."/>
            <person name="Vincourt P."/>
            <person name="Rieseberg L.H."/>
            <person name="Langlade N.B."/>
        </authorList>
    </citation>
    <scope>NUCLEOTIDE SEQUENCE [LARGE SCALE GENOMIC DNA]</scope>
    <source>
        <strain evidence="6">cv. SF193</strain>
    </source>
</reference>
<sequence>MKNQAVTTICGLITGNQLHIYHYVTARTKRFNKLFFFVAFFPGWGWLSRGRWRWPTTGILSIFANELLQGWSYGLYEVEQGGKQLRAQLASWFYAIIGIEEDGIFVSDGVQFHISCLQVLFGSKVTMAAQDPS</sequence>
<dbReference type="GO" id="GO:0008483">
    <property type="term" value="F:transaminase activity"/>
    <property type="evidence" value="ECO:0007669"/>
    <property type="project" value="UniProtKB-KW"/>
</dbReference>
<comment type="cofactor">
    <cofactor evidence="1">
        <name>pyridoxal 5'-phosphate</name>
        <dbReference type="ChEBI" id="CHEBI:597326"/>
    </cofactor>
</comment>
<proteinExistence type="predicted"/>
<dbReference type="InParanoid" id="A0A251T6L0"/>
<keyword evidence="4" id="KW-0663">Pyridoxal phosphate</keyword>
<dbReference type="Proteomes" id="UP000215914">
    <property type="component" value="Chromosome 11"/>
</dbReference>
<evidence type="ECO:0000256" key="2">
    <source>
        <dbReference type="ARBA" id="ARBA00022576"/>
    </source>
</evidence>
<keyword evidence="6" id="KW-1185">Reference proteome</keyword>
<dbReference type="AlphaFoldDB" id="A0A251T6L0"/>
<protein>
    <submittedName>
        <fullName evidence="5">Putative LL-diaminopimelate aminotransferase</fullName>
    </submittedName>
</protein>
<evidence type="ECO:0000256" key="1">
    <source>
        <dbReference type="ARBA" id="ARBA00001933"/>
    </source>
</evidence>
<evidence type="ECO:0000256" key="4">
    <source>
        <dbReference type="ARBA" id="ARBA00022898"/>
    </source>
</evidence>
<evidence type="ECO:0000313" key="5">
    <source>
        <dbReference type="EMBL" id="OTG06790.1"/>
    </source>
</evidence>
<name>A0A251T6L0_HELAN</name>
<accession>A0A251T6L0</accession>
<organism evidence="5 6">
    <name type="scientific">Helianthus annuus</name>
    <name type="common">Common sunflower</name>
    <dbReference type="NCBI Taxonomy" id="4232"/>
    <lineage>
        <taxon>Eukaryota</taxon>
        <taxon>Viridiplantae</taxon>
        <taxon>Streptophyta</taxon>
        <taxon>Embryophyta</taxon>
        <taxon>Tracheophyta</taxon>
        <taxon>Spermatophyta</taxon>
        <taxon>Magnoliopsida</taxon>
        <taxon>eudicotyledons</taxon>
        <taxon>Gunneridae</taxon>
        <taxon>Pentapetalae</taxon>
        <taxon>asterids</taxon>
        <taxon>campanulids</taxon>
        <taxon>Asterales</taxon>
        <taxon>Asteraceae</taxon>
        <taxon>Asteroideae</taxon>
        <taxon>Heliantheae alliance</taxon>
        <taxon>Heliantheae</taxon>
        <taxon>Helianthus</taxon>
    </lineage>
</organism>
<keyword evidence="2 5" id="KW-0032">Aminotransferase</keyword>